<feature type="transmembrane region" description="Helical" evidence="8">
    <location>
        <begin position="95"/>
        <end position="117"/>
    </location>
</feature>
<dbReference type="GO" id="GO:0005886">
    <property type="term" value="C:plasma membrane"/>
    <property type="evidence" value="ECO:0007669"/>
    <property type="project" value="UniProtKB-SubCell"/>
</dbReference>
<evidence type="ECO:0000313" key="9">
    <source>
        <dbReference type="EMBL" id="MQS16310.1"/>
    </source>
</evidence>
<feature type="transmembrane region" description="Helical" evidence="8">
    <location>
        <begin position="394"/>
        <end position="414"/>
    </location>
</feature>
<keyword evidence="4 8" id="KW-0812">Transmembrane</keyword>
<dbReference type="OrthoDB" id="9815525at2"/>
<keyword evidence="3" id="KW-1003">Cell membrane</keyword>
<feature type="transmembrane region" description="Helical" evidence="8">
    <location>
        <begin position="274"/>
        <end position="293"/>
    </location>
</feature>
<evidence type="ECO:0000256" key="4">
    <source>
        <dbReference type="ARBA" id="ARBA00022692"/>
    </source>
</evidence>
<evidence type="ECO:0000256" key="6">
    <source>
        <dbReference type="ARBA" id="ARBA00023136"/>
    </source>
</evidence>
<evidence type="ECO:0000256" key="1">
    <source>
        <dbReference type="ARBA" id="ARBA00004651"/>
    </source>
</evidence>
<keyword evidence="6 8" id="KW-0472">Membrane</keyword>
<accession>A0A6N7KXP6</accession>
<dbReference type="InterPro" id="IPR036259">
    <property type="entry name" value="MFS_trans_sf"/>
</dbReference>
<keyword evidence="5 8" id="KW-1133">Transmembrane helix</keyword>
<feature type="transmembrane region" description="Helical" evidence="8">
    <location>
        <begin position="31"/>
        <end position="58"/>
    </location>
</feature>
<feature type="transmembrane region" description="Helical" evidence="8">
    <location>
        <begin position="65"/>
        <end position="83"/>
    </location>
</feature>
<dbReference type="InterPro" id="IPR010290">
    <property type="entry name" value="TM_effector"/>
</dbReference>
<keyword evidence="10" id="KW-1185">Reference proteome</keyword>
<evidence type="ECO:0000256" key="5">
    <source>
        <dbReference type="ARBA" id="ARBA00022989"/>
    </source>
</evidence>
<dbReference type="RefSeq" id="WP_153467021.1">
    <property type="nucleotide sequence ID" value="NZ_WBOF01000002.1"/>
</dbReference>
<sequence length="430" mass="45102">MTSTDLARGPDTATPTPDPHPSVLRNPDFRLLIGAATVSKLGTAVSSLAVPLTAVLALHSSAGQVGLLAMLSTLAFLLIGLPAGAWVDRIRRRPVMITADLVRAALLGSVPAAWLLGCLTIQQLYLVVLLTGAATVFFDVATLSQLPELVGRDQLTQANAHLVTVDALTLVGGRSAGGFLVALLSAPTAVVVDAASYLWSAILLLRIRRPEPRPQHRRDTRLSGDIREGLRFVFSHPTLRAIALAGACTNLSIQLCQTMLPVLFVRELGLSDGIIGLFFAAGGVGVFIGSQSARPLARRLGAGRVLWLMGLAVAPFGVLLALADRGPALWLAGAAWLITMCKVGIDNVLKVSFRQSVTPDHLLGRMNATMRVLLTGSLAIGAALAGLLGELASVRTALWVGAAGLAIVWVPIFFSPLRAQRELPGAGAPR</sequence>
<evidence type="ECO:0000256" key="3">
    <source>
        <dbReference type="ARBA" id="ARBA00022475"/>
    </source>
</evidence>
<dbReference type="SUPFAM" id="SSF103473">
    <property type="entry name" value="MFS general substrate transporter"/>
    <property type="match status" value="1"/>
</dbReference>
<reference evidence="9 10" key="1">
    <citation type="submission" date="2019-09" db="EMBL/GenBank/DDBJ databases">
        <title>Genome Sequences of Streptomyces kaniharaensis ATCC 21070.</title>
        <authorList>
            <person name="Zhu W."/>
            <person name="De Crecy-Lagard V."/>
            <person name="Richards N.G."/>
        </authorList>
    </citation>
    <scope>NUCLEOTIDE SEQUENCE [LARGE SCALE GENOMIC DNA]</scope>
    <source>
        <strain evidence="9 10">SF-557</strain>
    </source>
</reference>
<name>A0A6N7KXP6_9ACTN</name>
<feature type="transmembrane region" description="Helical" evidence="8">
    <location>
        <begin position="329"/>
        <end position="349"/>
    </location>
</feature>
<feature type="transmembrane region" description="Helical" evidence="8">
    <location>
        <begin position="370"/>
        <end position="388"/>
    </location>
</feature>
<feature type="transmembrane region" description="Helical" evidence="8">
    <location>
        <begin position="305"/>
        <end position="323"/>
    </location>
</feature>
<dbReference type="Gene3D" id="1.20.1250.20">
    <property type="entry name" value="MFS general substrate transporter like domains"/>
    <property type="match status" value="1"/>
</dbReference>
<proteinExistence type="predicted"/>
<feature type="transmembrane region" description="Helical" evidence="8">
    <location>
        <begin position="179"/>
        <end position="205"/>
    </location>
</feature>
<dbReference type="PANTHER" id="PTHR23513">
    <property type="entry name" value="INTEGRAL MEMBRANE EFFLUX PROTEIN-RELATED"/>
    <property type="match status" value="1"/>
</dbReference>
<dbReference type="Pfam" id="PF05977">
    <property type="entry name" value="MFS_3"/>
    <property type="match status" value="1"/>
</dbReference>
<evidence type="ECO:0000256" key="2">
    <source>
        <dbReference type="ARBA" id="ARBA00022448"/>
    </source>
</evidence>
<protein>
    <submittedName>
        <fullName evidence="9">MFS transporter</fullName>
    </submittedName>
</protein>
<feature type="region of interest" description="Disordered" evidence="7">
    <location>
        <begin position="1"/>
        <end position="23"/>
    </location>
</feature>
<evidence type="ECO:0000256" key="7">
    <source>
        <dbReference type="SAM" id="MobiDB-lite"/>
    </source>
</evidence>
<evidence type="ECO:0000313" key="10">
    <source>
        <dbReference type="Proteomes" id="UP000450000"/>
    </source>
</evidence>
<dbReference type="CDD" id="cd06173">
    <property type="entry name" value="MFS_MefA_like"/>
    <property type="match status" value="1"/>
</dbReference>
<comment type="subcellular location">
    <subcellularLocation>
        <location evidence="1">Cell membrane</location>
        <topology evidence="1">Multi-pass membrane protein</topology>
    </subcellularLocation>
</comment>
<dbReference type="PANTHER" id="PTHR23513:SF6">
    <property type="entry name" value="MAJOR FACILITATOR SUPERFAMILY ASSOCIATED DOMAIN-CONTAINING PROTEIN"/>
    <property type="match status" value="1"/>
</dbReference>
<dbReference type="Proteomes" id="UP000450000">
    <property type="component" value="Unassembled WGS sequence"/>
</dbReference>
<keyword evidence="2" id="KW-0813">Transport</keyword>
<dbReference type="AlphaFoldDB" id="A0A6N7KXP6"/>
<gene>
    <name evidence="9" type="ORF">F7Q99_29870</name>
</gene>
<comment type="caution">
    <text evidence="9">The sequence shown here is derived from an EMBL/GenBank/DDBJ whole genome shotgun (WGS) entry which is preliminary data.</text>
</comment>
<organism evidence="9 10">
    <name type="scientific">Streptomyces kaniharaensis</name>
    <dbReference type="NCBI Taxonomy" id="212423"/>
    <lineage>
        <taxon>Bacteria</taxon>
        <taxon>Bacillati</taxon>
        <taxon>Actinomycetota</taxon>
        <taxon>Actinomycetes</taxon>
        <taxon>Kitasatosporales</taxon>
        <taxon>Streptomycetaceae</taxon>
        <taxon>Streptomyces</taxon>
    </lineage>
</organism>
<evidence type="ECO:0000256" key="8">
    <source>
        <dbReference type="SAM" id="Phobius"/>
    </source>
</evidence>
<dbReference type="EMBL" id="WBOF01000002">
    <property type="protein sequence ID" value="MQS16310.1"/>
    <property type="molecule type" value="Genomic_DNA"/>
</dbReference>
<feature type="transmembrane region" description="Helical" evidence="8">
    <location>
        <begin position="124"/>
        <end position="143"/>
    </location>
</feature>